<proteinExistence type="inferred from homology"/>
<gene>
    <name evidence="7" type="ORF">BD821_11455</name>
</gene>
<evidence type="ECO:0000313" key="8">
    <source>
        <dbReference type="Proteomes" id="UP000239863"/>
    </source>
</evidence>
<dbReference type="SUPFAM" id="SSF51556">
    <property type="entry name" value="Metallo-dependent hydrolases"/>
    <property type="match status" value="1"/>
</dbReference>
<dbReference type="Gene3D" id="3.20.20.140">
    <property type="entry name" value="Metal-dependent hydrolases"/>
    <property type="match status" value="1"/>
</dbReference>
<dbReference type="RefSeq" id="WP_104410349.1">
    <property type="nucleotide sequence ID" value="NZ_PTIS01000014.1"/>
</dbReference>
<keyword evidence="4" id="KW-0378">Hydrolase</keyword>
<evidence type="ECO:0000259" key="6">
    <source>
        <dbReference type="Pfam" id="PF01979"/>
    </source>
</evidence>
<comment type="cofactor">
    <cofactor evidence="1">
        <name>Zn(2+)</name>
        <dbReference type="ChEBI" id="CHEBI:29105"/>
    </cofactor>
</comment>
<reference evidence="7 8" key="1">
    <citation type="submission" date="2018-02" db="EMBL/GenBank/DDBJ databases">
        <title>Genomic Encyclopedia of Archaeal and Bacterial Type Strains, Phase II (KMG-II): from individual species to whole genera.</title>
        <authorList>
            <person name="Goeker M."/>
        </authorList>
    </citation>
    <scope>NUCLEOTIDE SEQUENCE [LARGE SCALE GENOMIC DNA]</scope>
    <source>
        <strain evidence="7 8">DSM 15099</strain>
    </source>
</reference>
<dbReference type="InterPro" id="IPR050378">
    <property type="entry name" value="Metallo-dep_Hydrolases_sf"/>
</dbReference>
<dbReference type="GO" id="GO:0046872">
    <property type="term" value="F:metal ion binding"/>
    <property type="evidence" value="ECO:0007669"/>
    <property type="project" value="UniProtKB-KW"/>
</dbReference>
<feature type="modified residue" description="N6-carboxylysine" evidence="5">
    <location>
        <position position="144"/>
    </location>
</feature>
<evidence type="ECO:0000256" key="3">
    <source>
        <dbReference type="ARBA" id="ARBA00022723"/>
    </source>
</evidence>
<dbReference type="PANTHER" id="PTHR11647">
    <property type="entry name" value="HYDRANTOINASE/DIHYDROPYRIMIDINASE FAMILY MEMBER"/>
    <property type="match status" value="1"/>
</dbReference>
<dbReference type="EMBL" id="PTIS01000014">
    <property type="protein sequence ID" value="PPK47015.1"/>
    <property type="molecule type" value="Genomic_DNA"/>
</dbReference>
<keyword evidence="3" id="KW-0479">Metal-binding</keyword>
<dbReference type="OrthoDB" id="9765462at2"/>
<evidence type="ECO:0000256" key="4">
    <source>
        <dbReference type="ARBA" id="ARBA00022801"/>
    </source>
</evidence>
<protein>
    <submittedName>
        <fullName evidence="7">Dihydropyrimidinase</fullName>
    </submittedName>
</protein>
<dbReference type="InterPro" id="IPR032466">
    <property type="entry name" value="Metal_Hydrolase"/>
</dbReference>
<dbReference type="Pfam" id="PF01979">
    <property type="entry name" value="Amidohydro_1"/>
    <property type="match status" value="1"/>
</dbReference>
<evidence type="ECO:0000256" key="1">
    <source>
        <dbReference type="ARBA" id="ARBA00001947"/>
    </source>
</evidence>
<comment type="similarity">
    <text evidence="2">Belongs to the metallo-dependent hydrolases superfamily. Hydantoinase/dihydropyrimidinase family.</text>
</comment>
<accession>A0A2S6FW52</accession>
<dbReference type="PANTHER" id="PTHR11647:SF1">
    <property type="entry name" value="COLLAPSIN RESPONSE MEDIATOR PROTEIN"/>
    <property type="match status" value="1"/>
</dbReference>
<evidence type="ECO:0000256" key="2">
    <source>
        <dbReference type="ARBA" id="ARBA00008829"/>
    </source>
</evidence>
<comment type="caution">
    <text evidence="7">The sequence shown here is derived from an EMBL/GenBank/DDBJ whole genome shotgun (WGS) entry which is preliminary data.</text>
</comment>
<comment type="PTM">
    <text evidence="5">Carbamylation allows a single lysine to coordinate two divalent metal cations.</text>
</comment>
<feature type="domain" description="Amidohydrolase-related" evidence="6">
    <location>
        <begin position="49"/>
        <end position="433"/>
    </location>
</feature>
<name>A0A2S6FW52_9CLOT</name>
<dbReference type="SUPFAM" id="SSF51338">
    <property type="entry name" value="Composite domain of metallo-dependent hydrolases"/>
    <property type="match status" value="1"/>
</dbReference>
<dbReference type="STRING" id="37659.GCA_000703125_01299"/>
<dbReference type="InterPro" id="IPR011059">
    <property type="entry name" value="Metal-dep_hydrolase_composite"/>
</dbReference>
<dbReference type="Gene3D" id="2.30.40.10">
    <property type="entry name" value="Urease, subunit C, domain 1"/>
    <property type="match status" value="1"/>
</dbReference>
<evidence type="ECO:0000313" key="7">
    <source>
        <dbReference type="EMBL" id="PPK47015.1"/>
    </source>
</evidence>
<dbReference type="CDD" id="cd01314">
    <property type="entry name" value="D-HYD"/>
    <property type="match status" value="1"/>
</dbReference>
<dbReference type="GO" id="GO:0005829">
    <property type="term" value="C:cytosol"/>
    <property type="evidence" value="ECO:0007669"/>
    <property type="project" value="TreeGrafter"/>
</dbReference>
<sequence>MNILIKNGVIVSAIDEYKADILIEDEKIVAIGTGLDNRADNIIDATGKYILPGGVDEHVHYGSFGSMTFETSDAAIVGGTTTIVDFAPQQKGLSIKESVKLHNETLAKGVSVADYSFHCVVTDPSDKIFEEIPTLAKEGISTLKFFMAYKGTPLMVDDSTIFKALQVAKDSGVTIMVHAENGDIVDTLQKQLISEGKTDPKYHADSRPPLVEVEATKRAIYLSRMADAPIFIVHVSCKEAMEAIRDANIQGTPVYGETCTHYLTLTEECLAKPNFEGAKYVCSPPLRKQEHLDSLWEAVNKGWLLAVGSDHCAVKGGFEKGKRKGMGDFSTIPNGCPGVQDRLALMWTYGVEKGRISRQRFVDLFATTPAKVVGLFPQKGQIAIGSDADIVIFDPDFKGIISVKDSLYGSDYNPFEGLEQIGRAEKVFLRGKLTAENGKFLGNIGQGKYIKAKPFGLCYENFKNSNTKIQPKVIAE</sequence>
<dbReference type="NCBIfam" id="TIGR02033">
    <property type="entry name" value="D-hydantoinase"/>
    <property type="match status" value="1"/>
</dbReference>
<dbReference type="AlphaFoldDB" id="A0A2S6FW52"/>
<dbReference type="GO" id="GO:0016812">
    <property type="term" value="F:hydrolase activity, acting on carbon-nitrogen (but not peptide) bonds, in cyclic amides"/>
    <property type="evidence" value="ECO:0007669"/>
    <property type="project" value="TreeGrafter"/>
</dbReference>
<evidence type="ECO:0000256" key="5">
    <source>
        <dbReference type="PIRSR" id="PIRSR611778-50"/>
    </source>
</evidence>
<organism evidence="7 8">
    <name type="scientific">Clostridium algidicarnis DSM 15099</name>
    <dbReference type="NCBI Taxonomy" id="1121295"/>
    <lineage>
        <taxon>Bacteria</taxon>
        <taxon>Bacillati</taxon>
        <taxon>Bacillota</taxon>
        <taxon>Clostridia</taxon>
        <taxon>Eubacteriales</taxon>
        <taxon>Clostridiaceae</taxon>
        <taxon>Clostridium</taxon>
    </lineage>
</organism>
<dbReference type="FunFam" id="3.20.20.140:FF:000174">
    <property type="entry name" value="Dihydropyrimidinase-related protein 2"/>
    <property type="match status" value="1"/>
</dbReference>
<dbReference type="InterPro" id="IPR006680">
    <property type="entry name" value="Amidohydro-rel"/>
</dbReference>
<dbReference type="InterPro" id="IPR011778">
    <property type="entry name" value="Hydantoinase/dihydroPyrase"/>
</dbReference>
<dbReference type="Proteomes" id="UP000239863">
    <property type="component" value="Unassembled WGS sequence"/>
</dbReference>